<dbReference type="PANTHER" id="PTHR47706">
    <property type="entry name" value="NMRA-LIKE FAMILY PROTEIN"/>
    <property type="match status" value="1"/>
</dbReference>
<evidence type="ECO:0000256" key="2">
    <source>
        <dbReference type="ARBA" id="ARBA00023002"/>
    </source>
</evidence>
<dbReference type="Proteomes" id="UP000076842">
    <property type="component" value="Unassembled WGS sequence"/>
</dbReference>
<keyword evidence="5" id="KW-1185">Reference proteome</keyword>
<evidence type="ECO:0000313" key="5">
    <source>
        <dbReference type="Proteomes" id="UP000076842"/>
    </source>
</evidence>
<evidence type="ECO:0000256" key="1">
    <source>
        <dbReference type="ARBA" id="ARBA00022857"/>
    </source>
</evidence>
<sequence length="288" mass="31401">MSSYKSFAVVGAGTLGSYIIDELLKQKLARRVDKIVVLTRSFESKGALEAKGAETIAVNYESPSSMEAALQGIDVVISTVGPQALGMQVPLAAAAKVAGVKLFVLSEFGSGTVTRTDGLFGMKLALRQQLEQIGMPWAVFYNGPFADWLFYQPYLGFDLANGKANIGGRGDSVVSFTSRTDIARYVAYVTTNLAPEKLHNRVFLIEGERTTFNAALATYEKRTGRKLDITHTSLEEVKECAKNPADFAAFLTLLFETDGTYGTEEEMNVDWPDFKPESVVDAILSYKA</sequence>
<dbReference type="EMBL" id="KV423986">
    <property type="protein sequence ID" value="KZT55910.1"/>
    <property type="molecule type" value="Genomic_DNA"/>
</dbReference>
<dbReference type="InParanoid" id="A0A165F052"/>
<dbReference type="AlphaFoldDB" id="A0A165F052"/>
<reference evidence="4 5" key="1">
    <citation type="journal article" date="2016" name="Mol. Biol. Evol.">
        <title>Comparative Genomics of Early-Diverging Mushroom-Forming Fungi Provides Insights into the Origins of Lignocellulose Decay Capabilities.</title>
        <authorList>
            <person name="Nagy L.G."/>
            <person name="Riley R."/>
            <person name="Tritt A."/>
            <person name="Adam C."/>
            <person name="Daum C."/>
            <person name="Floudas D."/>
            <person name="Sun H."/>
            <person name="Yadav J.S."/>
            <person name="Pangilinan J."/>
            <person name="Larsson K.H."/>
            <person name="Matsuura K."/>
            <person name="Barry K."/>
            <person name="Labutti K."/>
            <person name="Kuo R."/>
            <person name="Ohm R.A."/>
            <person name="Bhattacharya S.S."/>
            <person name="Shirouzu T."/>
            <person name="Yoshinaga Y."/>
            <person name="Martin F.M."/>
            <person name="Grigoriev I.V."/>
            <person name="Hibbett D.S."/>
        </authorList>
    </citation>
    <scope>NUCLEOTIDE SEQUENCE [LARGE SCALE GENOMIC DNA]</scope>
    <source>
        <strain evidence="4 5">HHB12733</strain>
    </source>
</reference>
<dbReference type="OrthoDB" id="9974981at2759"/>
<protein>
    <submittedName>
        <fullName evidence="4">NAD(P)-binding protein</fullName>
    </submittedName>
</protein>
<gene>
    <name evidence="4" type="ORF">CALCODRAFT_484346</name>
</gene>
<dbReference type="InterPro" id="IPR036291">
    <property type="entry name" value="NAD(P)-bd_dom_sf"/>
</dbReference>
<dbReference type="Gene3D" id="3.40.50.720">
    <property type="entry name" value="NAD(P)-binding Rossmann-like Domain"/>
    <property type="match status" value="1"/>
</dbReference>
<feature type="domain" description="NmrA-like" evidence="3">
    <location>
        <begin position="8"/>
        <end position="266"/>
    </location>
</feature>
<accession>A0A165F052</accession>
<evidence type="ECO:0000259" key="3">
    <source>
        <dbReference type="Pfam" id="PF05368"/>
    </source>
</evidence>
<dbReference type="Pfam" id="PF05368">
    <property type="entry name" value="NmrA"/>
    <property type="match status" value="1"/>
</dbReference>
<dbReference type="SUPFAM" id="SSF51735">
    <property type="entry name" value="NAD(P)-binding Rossmann-fold domains"/>
    <property type="match status" value="1"/>
</dbReference>
<evidence type="ECO:0000313" key="4">
    <source>
        <dbReference type="EMBL" id="KZT55910.1"/>
    </source>
</evidence>
<dbReference type="InterPro" id="IPR051609">
    <property type="entry name" value="NmrA/Isoflavone_reductase-like"/>
</dbReference>
<keyword evidence="1" id="KW-0521">NADP</keyword>
<proteinExistence type="predicted"/>
<dbReference type="Gene3D" id="3.90.25.10">
    <property type="entry name" value="UDP-galactose 4-epimerase, domain 1"/>
    <property type="match status" value="1"/>
</dbReference>
<organism evidence="4 5">
    <name type="scientific">Calocera cornea HHB12733</name>
    <dbReference type="NCBI Taxonomy" id="1353952"/>
    <lineage>
        <taxon>Eukaryota</taxon>
        <taxon>Fungi</taxon>
        <taxon>Dikarya</taxon>
        <taxon>Basidiomycota</taxon>
        <taxon>Agaricomycotina</taxon>
        <taxon>Dacrymycetes</taxon>
        <taxon>Dacrymycetales</taxon>
        <taxon>Dacrymycetaceae</taxon>
        <taxon>Calocera</taxon>
    </lineage>
</organism>
<dbReference type="PANTHER" id="PTHR47706:SF11">
    <property type="entry name" value="ISOFLAVONE REDUCTASE FAMILY PROTEIN (AFU_ORTHOLOGUE AFUA_1G12510)"/>
    <property type="match status" value="1"/>
</dbReference>
<dbReference type="GO" id="GO:0016491">
    <property type="term" value="F:oxidoreductase activity"/>
    <property type="evidence" value="ECO:0007669"/>
    <property type="project" value="UniProtKB-KW"/>
</dbReference>
<dbReference type="InterPro" id="IPR008030">
    <property type="entry name" value="NmrA-like"/>
</dbReference>
<keyword evidence="2" id="KW-0560">Oxidoreductase</keyword>
<name>A0A165F052_9BASI</name>